<keyword evidence="3" id="KW-1185">Reference proteome</keyword>
<feature type="region of interest" description="Disordered" evidence="1">
    <location>
        <begin position="72"/>
        <end position="93"/>
    </location>
</feature>
<dbReference type="AlphaFoldDB" id="A0AAN6VJI6"/>
<evidence type="ECO:0000256" key="1">
    <source>
        <dbReference type="SAM" id="MobiDB-lite"/>
    </source>
</evidence>
<gene>
    <name evidence="2" type="ORF">C8A00DRAFT_34619</name>
</gene>
<feature type="compositionally biased region" description="Polar residues" evidence="1">
    <location>
        <begin position="664"/>
        <end position="693"/>
    </location>
</feature>
<organism evidence="2 3">
    <name type="scientific">Chaetomidium leptoderma</name>
    <dbReference type="NCBI Taxonomy" id="669021"/>
    <lineage>
        <taxon>Eukaryota</taxon>
        <taxon>Fungi</taxon>
        <taxon>Dikarya</taxon>
        <taxon>Ascomycota</taxon>
        <taxon>Pezizomycotina</taxon>
        <taxon>Sordariomycetes</taxon>
        <taxon>Sordariomycetidae</taxon>
        <taxon>Sordariales</taxon>
        <taxon>Chaetomiaceae</taxon>
        <taxon>Chaetomidium</taxon>
    </lineage>
</organism>
<protein>
    <submittedName>
        <fullName evidence="2">Uncharacterized protein</fullName>
    </submittedName>
</protein>
<name>A0AAN6VJI6_9PEZI</name>
<sequence>MATSFVTMPSPLAIARKPFGYAVFASSPFKPISQNLSLFFAALLSAIPVAKSNTLQTHTRLDVFADKPTDEPVAAETAECAQSTDATPVPLDTKPSVEHVSVPENENPATTEQIASSQEETISAEDIVAPAEGVSPIVDAMPDTESVMAASPPVTDNLAILGITSTEEATAAEATEEVSVIAWDEASSDTEDLAMDEEHNPSEASFTTAVESSESATTTDHIFESPVADDGAIDEPAENPAEHIAPVYTKPYFEIDSESDIKAVIQDILDNNNDLYFETDFENDFENDSAGMDPENAVNENTVENDAKAEPAAITMPTPVYPLIFEDDFDAAISSIFATEFEILMGIDVAWSIPQVVEKGKSQRGIVRERLADHFTAQTDRQNSRLEKAARALTIGGAAPAPAVNKAAVPAVEDMKPAVPVESDKEAEIPVHAEDKIEDALFPETEEDVVELAKRMATRGSHSRTSSSSSAGSKLSVEGVFDSAPCPGTPATEYAATPTRVSQDFTTLQQAPEGNENKAAGIPSQAKDIVASYPVPGAEYRNYDLTYAVFSDGRIAYHYPEGCLVRSFTRADYDQYMAAHPDGPKMNPIFLTDYYDDDAYDAASDTSSEFVSEPNDEGERPGVRPSTPPPTTDGEDHDMGDNITSPYVRPSNPEPTTPCHHTAHNSNSNQPGHTYRLTLQPSASSTFSSQVNREGSDLEDEPSTPSPPSKTHRQPTTPHQPPPEQDEEEDFWEEDLDLPYPISPYRTRATPDSWTGLETDAWGIESYLDLSTGTMGVRRVWQAESGVAHGLLQRCEWVCRQTKPVPAVAVGDGGGGGEGVPELKVTTVEGEEFWLEEEDGSFSSSRQGDDEGVYGHWCGEGCVGFYARFGWDLFPEAQDVYPVALPPLDEGGKELEQDEQVEKYWWIRLETILEEDEDEVSEVGDVDEVVDESLLDRLADAVLEEAEMTGAFTVVMGQNRMALERTYVDERKEAAEKELPMWMKDPTYVSNMSWADMVDEDEEY</sequence>
<reference evidence="2" key="2">
    <citation type="submission" date="2023-05" db="EMBL/GenBank/DDBJ databases">
        <authorList>
            <consortium name="Lawrence Berkeley National Laboratory"/>
            <person name="Steindorff A."/>
            <person name="Hensen N."/>
            <person name="Bonometti L."/>
            <person name="Westerberg I."/>
            <person name="Brannstrom I.O."/>
            <person name="Guillou S."/>
            <person name="Cros-Aarteil S."/>
            <person name="Calhoun S."/>
            <person name="Haridas S."/>
            <person name="Kuo A."/>
            <person name="Mondo S."/>
            <person name="Pangilinan J."/>
            <person name="Riley R."/>
            <person name="Labutti K."/>
            <person name="Andreopoulos B."/>
            <person name="Lipzen A."/>
            <person name="Chen C."/>
            <person name="Yanf M."/>
            <person name="Daum C."/>
            <person name="Ng V."/>
            <person name="Clum A."/>
            <person name="Ohm R."/>
            <person name="Martin F."/>
            <person name="Silar P."/>
            <person name="Natvig D."/>
            <person name="Lalanne C."/>
            <person name="Gautier V."/>
            <person name="Ament-Velasquez S.L."/>
            <person name="Kruys A."/>
            <person name="Hutchinson M.I."/>
            <person name="Powell A.J."/>
            <person name="Barry K."/>
            <person name="Miller A.N."/>
            <person name="Grigoriev I.V."/>
            <person name="Debuchy R."/>
            <person name="Gladieux P."/>
            <person name="Thoren M.H."/>
            <person name="Johannesson H."/>
        </authorList>
    </citation>
    <scope>NUCLEOTIDE SEQUENCE</scope>
    <source>
        <strain evidence="2">CBS 538.74</strain>
    </source>
</reference>
<comment type="caution">
    <text evidence="2">The sequence shown here is derived from an EMBL/GenBank/DDBJ whole genome shotgun (WGS) entry which is preliminary data.</text>
</comment>
<dbReference type="EMBL" id="MU856965">
    <property type="protein sequence ID" value="KAK4152703.1"/>
    <property type="molecule type" value="Genomic_DNA"/>
</dbReference>
<reference evidence="2" key="1">
    <citation type="journal article" date="2023" name="Mol. Phylogenet. Evol.">
        <title>Genome-scale phylogeny and comparative genomics of the fungal order Sordariales.</title>
        <authorList>
            <person name="Hensen N."/>
            <person name="Bonometti L."/>
            <person name="Westerberg I."/>
            <person name="Brannstrom I.O."/>
            <person name="Guillou S."/>
            <person name="Cros-Aarteil S."/>
            <person name="Calhoun S."/>
            <person name="Haridas S."/>
            <person name="Kuo A."/>
            <person name="Mondo S."/>
            <person name="Pangilinan J."/>
            <person name="Riley R."/>
            <person name="LaButti K."/>
            <person name="Andreopoulos B."/>
            <person name="Lipzen A."/>
            <person name="Chen C."/>
            <person name="Yan M."/>
            <person name="Daum C."/>
            <person name="Ng V."/>
            <person name="Clum A."/>
            <person name="Steindorff A."/>
            <person name="Ohm R.A."/>
            <person name="Martin F."/>
            <person name="Silar P."/>
            <person name="Natvig D.O."/>
            <person name="Lalanne C."/>
            <person name="Gautier V."/>
            <person name="Ament-Velasquez S.L."/>
            <person name="Kruys A."/>
            <person name="Hutchinson M.I."/>
            <person name="Powell A.J."/>
            <person name="Barry K."/>
            <person name="Miller A.N."/>
            <person name="Grigoriev I.V."/>
            <person name="Debuchy R."/>
            <person name="Gladieux P."/>
            <person name="Hiltunen Thoren M."/>
            <person name="Johannesson H."/>
        </authorList>
    </citation>
    <scope>NUCLEOTIDE SEQUENCE</scope>
    <source>
        <strain evidence="2">CBS 538.74</strain>
    </source>
</reference>
<proteinExistence type="predicted"/>
<evidence type="ECO:0000313" key="3">
    <source>
        <dbReference type="Proteomes" id="UP001302745"/>
    </source>
</evidence>
<accession>A0AAN6VJI6</accession>
<evidence type="ECO:0000313" key="2">
    <source>
        <dbReference type="EMBL" id="KAK4152703.1"/>
    </source>
</evidence>
<feature type="region of interest" description="Disordered" evidence="1">
    <location>
        <begin position="602"/>
        <end position="731"/>
    </location>
</feature>
<dbReference type="Proteomes" id="UP001302745">
    <property type="component" value="Unassembled WGS sequence"/>
</dbReference>